<proteinExistence type="predicted"/>
<organism evidence="2">
    <name type="scientific">uncultured prokaryote</name>
    <dbReference type="NCBI Taxonomy" id="198431"/>
    <lineage>
        <taxon>unclassified sequences</taxon>
        <taxon>environmental samples</taxon>
    </lineage>
</organism>
<dbReference type="GO" id="GO:0006260">
    <property type="term" value="P:DNA replication"/>
    <property type="evidence" value="ECO:0007669"/>
    <property type="project" value="UniProtKB-KW"/>
</dbReference>
<dbReference type="AlphaFoldDB" id="A0A0H5Q856"/>
<evidence type="ECO:0000313" key="2">
    <source>
        <dbReference type="EMBL" id="CRY97584.1"/>
    </source>
</evidence>
<evidence type="ECO:0000256" key="1">
    <source>
        <dbReference type="ARBA" id="ARBA00022705"/>
    </source>
</evidence>
<keyword evidence="2" id="KW-0614">Plasmid</keyword>
<evidence type="ECO:0008006" key="3">
    <source>
        <dbReference type="Google" id="ProtNLM"/>
    </source>
</evidence>
<dbReference type="InterPro" id="IPR000989">
    <property type="entry name" value="Rep"/>
</dbReference>
<dbReference type="EMBL" id="LN854159">
    <property type="protein sequence ID" value="CRY97584.1"/>
    <property type="molecule type" value="Genomic_DNA"/>
</dbReference>
<dbReference type="GO" id="GO:0003677">
    <property type="term" value="F:DNA binding"/>
    <property type="evidence" value="ECO:0007669"/>
    <property type="project" value="InterPro"/>
</dbReference>
<reference evidence="2" key="2">
    <citation type="submission" date="2015-07" db="EMBL/GenBank/DDBJ databases">
        <title>Plasmids, circular viruses and viroids from rat gut.</title>
        <authorList>
            <person name="Jorgensen T.J."/>
            <person name="Hansen M.A."/>
            <person name="Xu Z."/>
            <person name="Tabak M.A."/>
            <person name="Sorensen S.J."/>
            <person name="Hansen L.H."/>
        </authorList>
    </citation>
    <scope>NUCLEOTIDE SEQUENCE</scope>
    <source>
        <plasmid evidence="2">pRGFK1654</plasmid>
    </source>
</reference>
<dbReference type="Pfam" id="PF01446">
    <property type="entry name" value="Rep_1"/>
    <property type="match status" value="1"/>
</dbReference>
<keyword evidence="1" id="KW-0235">DNA replication</keyword>
<geneLocation type="plasmid" evidence="2">
    <name>pRGFK1654</name>
</geneLocation>
<accession>A0A0H5Q856</accession>
<reference evidence="2" key="1">
    <citation type="submission" date="2015-06" db="EMBL/GenBank/DDBJ databases">
        <authorList>
            <person name="Joergensen T."/>
        </authorList>
    </citation>
    <scope>NUCLEOTIDE SEQUENCE</scope>
    <source>
        <plasmid evidence="2">pRGFK1654</plasmid>
    </source>
</reference>
<name>A0A0H5Q856_9ZZZZ</name>
<sequence length="314" mass="35535">MRDITTTLERLQAKKHRGLALAASFARLGYEDRAKLVLDCGTYLGIVDQGEGARIVDANFCRQRLCPACSWRRSLRIYSTTSQILDHLDKTQGKAIKYLFLTLTIRNIPLTTLGQALDDMAAAFKRLTNNRAWTRRVRGCMRTLEITINHDTMQAHPHYHLILAVNRSYATKGDKTYWRHEDWQAAWAKAARLDYAPQVSIERVKGTREQGVAEVSKYIAKDSDYIIDSMAAQMGTEEAEAATDYIVGQLMHQLHGRRLVSYTGLLRQAQQALRLTNPEDGPLTDTIRGDITQAIKRYHWSAGLGRYVPGLPSD</sequence>
<protein>
    <recommendedName>
        <fullName evidence="3">Replication protein</fullName>
    </recommendedName>
</protein>